<evidence type="ECO:0000313" key="3">
    <source>
        <dbReference type="Proteomes" id="UP000216361"/>
    </source>
</evidence>
<comment type="caution">
    <text evidence="2">The sequence shown here is derived from an EMBL/GenBank/DDBJ whole genome shotgun (WGS) entry which is preliminary data.</text>
</comment>
<dbReference type="RefSeq" id="WP_094410130.1">
    <property type="nucleotide sequence ID" value="NZ_BMJZ01000005.1"/>
</dbReference>
<dbReference type="EMBL" id="NOXS01000034">
    <property type="protein sequence ID" value="OYQ17472.1"/>
    <property type="molecule type" value="Genomic_DNA"/>
</dbReference>
<keyword evidence="1" id="KW-1133">Transmembrane helix</keyword>
<evidence type="ECO:0000313" key="2">
    <source>
        <dbReference type="EMBL" id="OYQ17472.1"/>
    </source>
</evidence>
<dbReference type="OrthoDB" id="122197at2"/>
<sequence>MLLGLSLSAFTRVHVLISLIAIGTGLVWLAAAWNGRRVPVWNAVFLITTIATSVTGFLFPATGFTPAQAFGLISLVVLALAVWALWRGAPRTYGIAAAVALYLNCFVLVVQAFQKIALLNALAPTGSEPPFAIVQAMVLAGFILAGIRLFRRGATPPGLGR</sequence>
<reference evidence="2 3" key="1">
    <citation type="submission" date="2017-07" db="EMBL/GenBank/DDBJ databases">
        <title>Elstera cyanobacteriorum sp. nov., a novel bacterium isolated from cyanobacterial aggregates in a eutrophic lake.</title>
        <authorList>
            <person name="Cai H."/>
        </authorList>
    </citation>
    <scope>NUCLEOTIDE SEQUENCE [LARGE SCALE GENOMIC DNA]</scope>
    <source>
        <strain evidence="2 3">TH019</strain>
    </source>
</reference>
<protein>
    <submittedName>
        <fullName evidence="2">Uncharacterized protein</fullName>
    </submittedName>
</protein>
<feature type="transmembrane region" description="Helical" evidence="1">
    <location>
        <begin position="40"/>
        <end position="61"/>
    </location>
</feature>
<proteinExistence type="predicted"/>
<keyword evidence="3" id="KW-1185">Reference proteome</keyword>
<feature type="transmembrane region" description="Helical" evidence="1">
    <location>
        <begin position="133"/>
        <end position="151"/>
    </location>
</feature>
<feature type="transmembrane region" description="Helical" evidence="1">
    <location>
        <begin position="12"/>
        <end position="33"/>
    </location>
</feature>
<accession>A0A255XKQ6</accession>
<dbReference type="AlphaFoldDB" id="A0A255XKQ6"/>
<gene>
    <name evidence="2" type="ORF">CHR90_16130</name>
</gene>
<keyword evidence="1" id="KW-0812">Transmembrane</keyword>
<dbReference type="Proteomes" id="UP000216361">
    <property type="component" value="Unassembled WGS sequence"/>
</dbReference>
<feature type="transmembrane region" description="Helical" evidence="1">
    <location>
        <begin position="93"/>
        <end position="113"/>
    </location>
</feature>
<keyword evidence="1" id="KW-0472">Membrane</keyword>
<name>A0A255XKQ6_9PROT</name>
<feature type="transmembrane region" description="Helical" evidence="1">
    <location>
        <begin position="67"/>
        <end position="86"/>
    </location>
</feature>
<evidence type="ECO:0000256" key="1">
    <source>
        <dbReference type="SAM" id="Phobius"/>
    </source>
</evidence>
<organism evidence="2 3">
    <name type="scientific">Elstera cyanobacteriorum</name>
    <dbReference type="NCBI Taxonomy" id="2022747"/>
    <lineage>
        <taxon>Bacteria</taxon>
        <taxon>Pseudomonadati</taxon>
        <taxon>Pseudomonadota</taxon>
        <taxon>Alphaproteobacteria</taxon>
        <taxon>Rhodospirillales</taxon>
        <taxon>Rhodospirillaceae</taxon>
        <taxon>Elstera</taxon>
    </lineage>
</organism>